<gene>
    <name evidence="3" type="primary">LOC111101075</name>
</gene>
<feature type="compositionally biased region" description="Polar residues" evidence="1">
    <location>
        <begin position="95"/>
        <end position="107"/>
    </location>
</feature>
<dbReference type="RefSeq" id="XP_022289063.1">
    <property type="nucleotide sequence ID" value="XM_022433355.1"/>
</dbReference>
<sequence length="178" mass="19008">MAPNLVGTPGVVNSLINTVQSLQTMVSSLASMVTSKETNANASFSLQNYYHSNAIQSPPSQTARKFGTNPEDLPQMDLISPSIRKNIVEDAKVQATGTKCKQSTSALPSHGESPLENPSRLELLVSNSISSSPQMVYNTGLPSHGESPLKISSRIEALMSNSISSSTQWSTTQDIKLS</sequence>
<dbReference type="AlphaFoldDB" id="A0A8B8AEX5"/>
<keyword evidence="2" id="KW-1185">Reference proteome</keyword>
<dbReference type="GeneID" id="111101075"/>
<evidence type="ECO:0000256" key="1">
    <source>
        <dbReference type="SAM" id="MobiDB-lite"/>
    </source>
</evidence>
<evidence type="ECO:0000313" key="2">
    <source>
        <dbReference type="Proteomes" id="UP000694844"/>
    </source>
</evidence>
<evidence type="ECO:0000313" key="3">
    <source>
        <dbReference type="RefSeq" id="XP_022289063.1"/>
    </source>
</evidence>
<accession>A0A8B8AEX5</accession>
<organism evidence="2 3">
    <name type="scientific">Crassostrea virginica</name>
    <name type="common">Eastern oyster</name>
    <dbReference type="NCBI Taxonomy" id="6565"/>
    <lineage>
        <taxon>Eukaryota</taxon>
        <taxon>Metazoa</taxon>
        <taxon>Spiralia</taxon>
        <taxon>Lophotrochozoa</taxon>
        <taxon>Mollusca</taxon>
        <taxon>Bivalvia</taxon>
        <taxon>Autobranchia</taxon>
        <taxon>Pteriomorphia</taxon>
        <taxon>Ostreida</taxon>
        <taxon>Ostreoidea</taxon>
        <taxon>Ostreidae</taxon>
        <taxon>Crassostrea</taxon>
    </lineage>
</organism>
<name>A0A8B8AEX5_CRAVI</name>
<reference evidence="3" key="1">
    <citation type="submission" date="2025-08" db="UniProtKB">
        <authorList>
            <consortium name="RefSeq"/>
        </authorList>
    </citation>
    <scope>IDENTIFICATION</scope>
    <source>
        <tissue evidence="3">Whole sample</tissue>
    </source>
</reference>
<dbReference type="Proteomes" id="UP000694844">
    <property type="component" value="Chromosome 6"/>
</dbReference>
<proteinExistence type="predicted"/>
<protein>
    <submittedName>
        <fullName evidence="3">Uncharacterized protein LOC111101075</fullName>
    </submittedName>
</protein>
<feature type="region of interest" description="Disordered" evidence="1">
    <location>
        <begin position="94"/>
        <end position="117"/>
    </location>
</feature>
<dbReference type="KEGG" id="cvn:111101075"/>